<evidence type="ECO:0000313" key="2">
    <source>
        <dbReference type="EMBL" id="WNC69164.1"/>
    </source>
</evidence>
<reference evidence="3" key="1">
    <citation type="submission" date="2023-09" db="EMBL/GenBank/DDBJ databases">
        <authorList>
            <person name="Li S."/>
            <person name="Li X."/>
            <person name="Zhang C."/>
            <person name="Zhao Z."/>
        </authorList>
    </citation>
    <scope>NUCLEOTIDE SEQUENCE [LARGE SCALE GENOMIC DNA]</scope>
    <source>
        <strain evidence="3">SQ345</strain>
    </source>
</reference>
<evidence type="ECO:0008006" key="4">
    <source>
        <dbReference type="Google" id="ProtNLM"/>
    </source>
</evidence>
<name>A0ABY9TK11_9GAMM</name>
<accession>A0ABY9TK11</accession>
<keyword evidence="3" id="KW-1185">Reference proteome</keyword>
<feature type="chain" id="PRO_5045505738" description="Lipoprotein" evidence="1">
    <location>
        <begin position="20"/>
        <end position="234"/>
    </location>
</feature>
<dbReference type="PROSITE" id="PS51257">
    <property type="entry name" value="PROKAR_LIPOPROTEIN"/>
    <property type="match status" value="1"/>
</dbReference>
<proteinExistence type="predicted"/>
<evidence type="ECO:0000256" key="1">
    <source>
        <dbReference type="SAM" id="SignalP"/>
    </source>
</evidence>
<sequence length="234" mass="26611">MHLKSLVLLVLTLSLMACKSTPEETSTESLVPLTAKPKRTVYRTNLPKDSWAELSFELVDAGDDQLKPANIKLVKESSPSILSLAEDFEQSLEKWRYSKNKVDEYENIRFIVKLSPPNKESGRVCNANDECKLNAHNDKTVKKWFNHLNRINSLAIACNISSGVGYTSFQTKYKLSIEQFKIEIAKERPEASDKDLQKWVKKRKRQALAKIKKTIEQSPGTCDQVPKTLRTLKG</sequence>
<dbReference type="EMBL" id="CP134146">
    <property type="protein sequence ID" value="WNC69164.1"/>
    <property type="molecule type" value="Genomic_DNA"/>
</dbReference>
<feature type="signal peptide" evidence="1">
    <location>
        <begin position="1"/>
        <end position="19"/>
    </location>
</feature>
<protein>
    <recommendedName>
        <fullName evidence="4">Lipoprotein</fullName>
    </recommendedName>
</protein>
<keyword evidence="1" id="KW-0732">Signal</keyword>
<evidence type="ECO:0000313" key="3">
    <source>
        <dbReference type="Proteomes" id="UP001248581"/>
    </source>
</evidence>
<organism evidence="2 3">
    <name type="scientific">Thalassotalea nanhaiensis</name>
    <dbReference type="NCBI Taxonomy" id="3065648"/>
    <lineage>
        <taxon>Bacteria</taxon>
        <taxon>Pseudomonadati</taxon>
        <taxon>Pseudomonadota</taxon>
        <taxon>Gammaproteobacteria</taxon>
        <taxon>Alteromonadales</taxon>
        <taxon>Colwelliaceae</taxon>
        <taxon>Thalassotalea</taxon>
    </lineage>
</organism>
<dbReference type="Proteomes" id="UP001248581">
    <property type="component" value="Chromosome"/>
</dbReference>
<dbReference type="RefSeq" id="WP_348388308.1">
    <property type="nucleotide sequence ID" value="NZ_CP134146.1"/>
</dbReference>
<gene>
    <name evidence="2" type="ORF">RI845_03160</name>
</gene>